<evidence type="ECO:0000313" key="1">
    <source>
        <dbReference type="EMBL" id="SUY79171.1"/>
    </source>
</evidence>
<gene>
    <name evidence="1" type="ORF">NCTC10698_04103</name>
</gene>
<sequence>MNKTVAIVRAGSLRQKRSCCDILSVNIGPGLQFCKLTGLSAAPIRLPMNAQTQPSTASLDARATAALLPWTDLADEIEALLHQLQNSCSVSVPPRIVMPTAAGNCLFCMPATDGQVVMTKLISFTPGNAQVGRPTIQGDIVVFDASTGVRQLILDGPTVTARRTAAVSLLAARRLAPKPQGPLLIVGAGVQGSAHLQAFAHGLGTQEVWIHSRSASSAQRLADQARDLGLHARIADDLEEAARHCPLIVTCTPAQAVVLHEAARPDAFVCAVGAFTPQMVELAPELCRRFVHQGQIIVDTADAAHEAGDLLQAGIEVNTLPTLATVVQQDWSRPTKPVLFKSCGWGGWDLAATRLALRQHLLRQPA</sequence>
<comment type="caution">
    <text evidence="1">The sequence shown here is derived from an EMBL/GenBank/DDBJ whole genome shotgun (WGS) entry which is preliminary data.</text>
</comment>
<dbReference type="PANTHER" id="PTHR13812:SF19">
    <property type="entry name" value="KETIMINE REDUCTASE MU-CRYSTALLIN"/>
    <property type="match status" value="1"/>
</dbReference>
<name>A0A8B4S865_COMTE</name>
<dbReference type="InterPro" id="IPR023401">
    <property type="entry name" value="ODC_N"/>
</dbReference>
<proteinExistence type="predicted"/>
<dbReference type="Gene3D" id="3.40.50.720">
    <property type="entry name" value="NAD(P)-binding Rossmann-like Domain"/>
    <property type="match status" value="1"/>
</dbReference>
<dbReference type="PANTHER" id="PTHR13812">
    <property type="entry name" value="KETIMINE REDUCTASE MU-CRYSTALLIN"/>
    <property type="match status" value="1"/>
</dbReference>
<accession>A0A8B4S865</accession>
<dbReference type="Proteomes" id="UP000255070">
    <property type="component" value="Unassembled WGS sequence"/>
</dbReference>
<organism evidence="1 2">
    <name type="scientific">Comamonas testosteroni</name>
    <name type="common">Pseudomonas testosteroni</name>
    <dbReference type="NCBI Taxonomy" id="285"/>
    <lineage>
        <taxon>Bacteria</taxon>
        <taxon>Pseudomonadati</taxon>
        <taxon>Pseudomonadota</taxon>
        <taxon>Betaproteobacteria</taxon>
        <taxon>Burkholderiales</taxon>
        <taxon>Comamonadaceae</taxon>
        <taxon>Comamonas</taxon>
    </lineage>
</organism>
<dbReference type="Pfam" id="PF02423">
    <property type="entry name" value="OCD_Mu_crystall"/>
    <property type="match status" value="1"/>
</dbReference>
<dbReference type="PIRSF" id="PIRSF001439">
    <property type="entry name" value="CryM"/>
    <property type="match status" value="1"/>
</dbReference>
<dbReference type="NCBIfam" id="NF005603">
    <property type="entry name" value="PRK07340.1"/>
    <property type="match status" value="1"/>
</dbReference>
<dbReference type="EMBL" id="UFXL01000001">
    <property type="protein sequence ID" value="SUY79171.1"/>
    <property type="molecule type" value="Genomic_DNA"/>
</dbReference>
<dbReference type="InterPro" id="IPR003462">
    <property type="entry name" value="ODC_Mu_crystall"/>
</dbReference>
<dbReference type="GO" id="GO:0005737">
    <property type="term" value="C:cytoplasm"/>
    <property type="evidence" value="ECO:0007669"/>
    <property type="project" value="TreeGrafter"/>
</dbReference>
<keyword evidence="2" id="KW-1185">Reference proteome</keyword>
<evidence type="ECO:0000313" key="2">
    <source>
        <dbReference type="Proteomes" id="UP000255070"/>
    </source>
</evidence>
<dbReference type="Gene3D" id="3.30.1780.10">
    <property type="entry name" value="ornithine cyclodeaminase, domain 1"/>
    <property type="match status" value="1"/>
</dbReference>
<dbReference type="SUPFAM" id="SSF51735">
    <property type="entry name" value="NAD(P)-binding Rossmann-fold domains"/>
    <property type="match status" value="1"/>
</dbReference>
<dbReference type="AlphaFoldDB" id="A0A8B4S865"/>
<protein>
    <submittedName>
        <fullName evidence="1">Ornithine cyclodeaminase</fullName>
    </submittedName>
</protein>
<reference evidence="1 2" key="1">
    <citation type="submission" date="2018-06" db="EMBL/GenBank/DDBJ databases">
        <authorList>
            <consortium name="Pathogen Informatics"/>
            <person name="Doyle S."/>
        </authorList>
    </citation>
    <scope>NUCLEOTIDE SEQUENCE [LARGE SCALE GENOMIC DNA]</scope>
    <source>
        <strain evidence="1 2">NCTC10698</strain>
    </source>
</reference>
<dbReference type="InterPro" id="IPR036291">
    <property type="entry name" value="NAD(P)-bd_dom_sf"/>
</dbReference>